<proteinExistence type="predicted"/>
<evidence type="ECO:0000313" key="2">
    <source>
        <dbReference type="EMBL" id="SFJ94033.1"/>
    </source>
</evidence>
<gene>
    <name evidence="2" type="ORF">SAMN04488138_11526</name>
</gene>
<keyword evidence="3" id="KW-1185">Reference proteome</keyword>
<accession>A0A1I3VG97</accession>
<protein>
    <recommendedName>
        <fullName evidence="1">ABC-type transport auxiliary lipoprotein component domain-containing protein</fullName>
    </recommendedName>
</protein>
<dbReference type="InterPro" id="IPR005586">
    <property type="entry name" value="ABC_trans_aux"/>
</dbReference>
<organism evidence="2 3">
    <name type="scientific">Celeribacter halophilus</name>
    <dbReference type="NCBI Taxonomy" id="576117"/>
    <lineage>
        <taxon>Bacteria</taxon>
        <taxon>Pseudomonadati</taxon>
        <taxon>Pseudomonadota</taxon>
        <taxon>Alphaproteobacteria</taxon>
        <taxon>Rhodobacterales</taxon>
        <taxon>Roseobacteraceae</taxon>
        <taxon>Celeribacter</taxon>
    </lineage>
</organism>
<feature type="domain" description="ABC-type transport auxiliary lipoprotein component" evidence="1">
    <location>
        <begin position="22"/>
        <end position="180"/>
    </location>
</feature>
<dbReference type="RefSeq" id="WP_066602633.1">
    <property type="nucleotide sequence ID" value="NZ_FORY01000015.1"/>
</dbReference>
<dbReference type="Pfam" id="PF03886">
    <property type="entry name" value="ABC_trans_aux"/>
    <property type="match status" value="1"/>
</dbReference>
<dbReference type="EMBL" id="FORY01000015">
    <property type="protein sequence ID" value="SFJ94033.1"/>
    <property type="molecule type" value="Genomic_DNA"/>
</dbReference>
<dbReference type="SUPFAM" id="SSF159594">
    <property type="entry name" value="XCC0632-like"/>
    <property type="match status" value="1"/>
</dbReference>
<dbReference type="OrthoDB" id="7858211at2"/>
<reference evidence="2 3" key="1">
    <citation type="submission" date="2016-10" db="EMBL/GenBank/DDBJ databases">
        <authorList>
            <person name="de Groot N.N."/>
        </authorList>
    </citation>
    <scope>NUCLEOTIDE SEQUENCE [LARGE SCALE GENOMIC DNA]</scope>
    <source>
        <strain evidence="2 3">CGMCC 1.8891</strain>
    </source>
</reference>
<evidence type="ECO:0000259" key="1">
    <source>
        <dbReference type="Pfam" id="PF03886"/>
    </source>
</evidence>
<dbReference type="AlphaFoldDB" id="A0A1I3VG97"/>
<name>A0A1I3VG97_9RHOB</name>
<dbReference type="Proteomes" id="UP000183299">
    <property type="component" value="Unassembled WGS sequence"/>
</dbReference>
<dbReference type="PROSITE" id="PS51257">
    <property type="entry name" value="PROKAR_LIPOPROTEIN"/>
    <property type="match status" value="1"/>
</dbReference>
<sequence>MVRFLPLALLALTACGSTEPRYLIDSAPAETSAQVRMQVATLEVRDVSLPAYAEDSQILIEGADGALTPLDNALWADEPTRAVTMRLAEAIGRGGTATVAVEPWPLETPAQAEIHVLVSEMVARASGQFDLKGQFAISSYDHVIRERIKRFEISVPLNEATPRGIAQTSGLALQKLAEQITRELAR</sequence>
<dbReference type="GeneID" id="98666336"/>
<dbReference type="Gene3D" id="3.40.50.10610">
    <property type="entry name" value="ABC-type transport auxiliary lipoprotein component"/>
    <property type="match status" value="1"/>
</dbReference>
<dbReference type="STRING" id="576117.SAMN04488138_11526"/>
<evidence type="ECO:0000313" key="3">
    <source>
        <dbReference type="Proteomes" id="UP000183299"/>
    </source>
</evidence>